<comment type="caution">
    <text evidence="2">The sequence shown here is derived from an EMBL/GenBank/DDBJ whole genome shotgun (WGS) entry which is preliminary data.</text>
</comment>
<accession>A0A9D1T0X0</accession>
<evidence type="ECO:0000256" key="1">
    <source>
        <dbReference type="SAM" id="MobiDB-lite"/>
    </source>
</evidence>
<feature type="compositionally biased region" description="Basic residues" evidence="1">
    <location>
        <begin position="258"/>
        <end position="267"/>
    </location>
</feature>
<name>A0A9D1T0X0_9BACT</name>
<feature type="compositionally biased region" description="Low complexity" evidence="1">
    <location>
        <begin position="86"/>
        <end position="100"/>
    </location>
</feature>
<sequence length="290" mass="31033">MSETQNQDAPQPESAEPAGAVSPAPEAAPAPATAPAEEKHERLAESDLEASLSDVLPLSPIENSAPEAASGENAAARKHGRRGLRRGNAGRPGNGKNAAAHSVGIVENPGDAKESLSGKFVDGYDKDKEFRRARERREKAAEAAARAEAAPQAQGWELREEPVPEALRRRHPQSNAGGNRTKLIIEPAPIPEQEKDPSVWQKFKAKILAIFGLNKKKKKKNRRGGKNRNRKGKKFNGQGDGARKENRDGNAGREFRGGNRRSRRGRGPRPGNSGARPHNGGNGNPPAAAS</sequence>
<proteinExistence type="predicted"/>
<feature type="region of interest" description="Disordered" evidence="1">
    <location>
        <begin position="210"/>
        <end position="290"/>
    </location>
</feature>
<dbReference type="EMBL" id="DVOG01000092">
    <property type="protein sequence ID" value="HIV04223.1"/>
    <property type="molecule type" value="Genomic_DNA"/>
</dbReference>
<evidence type="ECO:0000313" key="3">
    <source>
        <dbReference type="Proteomes" id="UP000886812"/>
    </source>
</evidence>
<feature type="compositionally biased region" description="Basic and acidic residues" evidence="1">
    <location>
        <begin position="110"/>
        <end position="141"/>
    </location>
</feature>
<feature type="compositionally biased region" description="Basic and acidic residues" evidence="1">
    <location>
        <begin position="36"/>
        <end position="45"/>
    </location>
</feature>
<feature type="compositionally biased region" description="Basic residues" evidence="1">
    <location>
        <begin position="76"/>
        <end position="85"/>
    </location>
</feature>
<feature type="compositionally biased region" description="Low complexity" evidence="1">
    <location>
        <begin position="62"/>
        <end position="74"/>
    </location>
</feature>
<feature type="compositionally biased region" description="Low complexity" evidence="1">
    <location>
        <begin position="12"/>
        <end position="35"/>
    </location>
</feature>
<feature type="compositionally biased region" description="Basic residues" evidence="1">
    <location>
        <begin position="214"/>
        <end position="234"/>
    </location>
</feature>
<feature type="region of interest" description="Disordered" evidence="1">
    <location>
        <begin position="1"/>
        <end position="198"/>
    </location>
</feature>
<organism evidence="2 3">
    <name type="scientific">Candidatus Spyradosoma merdigallinarum</name>
    <dbReference type="NCBI Taxonomy" id="2840950"/>
    <lineage>
        <taxon>Bacteria</taxon>
        <taxon>Pseudomonadati</taxon>
        <taxon>Verrucomicrobiota</taxon>
        <taxon>Opitutia</taxon>
        <taxon>Opitutia incertae sedis</taxon>
        <taxon>Candidatus Spyradosoma</taxon>
    </lineage>
</organism>
<feature type="compositionally biased region" description="Basic and acidic residues" evidence="1">
    <location>
        <begin position="241"/>
        <end position="257"/>
    </location>
</feature>
<gene>
    <name evidence="2" type="ORF">IAC75_03625</name>
</gene>
<dbReference type="Proteomes" id="UP000886812">
    <property type="component" value="Unassembled WGS sequence"/>
</dbReference>
<evidence type="ECO:0000313" key="2">
    <source>
        <dbReference type="EMBL" id="HIV04223.1"/>
    </source>
</evidence>
<reference evidence="2" key="2">
    <citation type="journal article" date="2021" name="PeerJ">
        <title>Extensive microbial diversity within the chicken gut microbiome revealed by metagenomics and culture.</title>
        <authorList>
            <person name="Gilroy R."/>
            <person name="Ravi A."/>
            <person name="Getino M."/>
            <person name="Pursley I."/>
            <person name="Horton D.L."/>
            <person name="Alikhan N.F."/>
            <person name="Baker D."/>
            <person name="Gharbi K."/>
            <person name="Hall N."/>
            <person name="Watson M."/>
            <person name="Adriaenssens E.M."/>
            <person name="Foster-Nyarko E."/>
            <person name="Jarju S."/>
            <person name="Secka A."/>
            <person name="Antonio M."/>
            <person name="Oren A."/>
            <person name="Chaudhuri R.R."/>
            <person name="La Ragione R."/>
            <person name="Hildebrand F."/>
            <person name="Pallen M.J."/>
        </authorList>
    </citation>
    <scope>NUCLEOTIDE SEQUENCE</scope>
    <source>
        <strain evidence="2">10669</strain>
    </source>
</reference>
<protein>
    <submittedName>
        <fullName evidence="2">Uncharacterized protein</fullName>
    </submittedName>
</protein>
<dbReference type="AlphaFoldDB" id="A0A9D1T0X0"/>
<reference evidence="2" key="1">
    <citation type="submission" date="2020-10" db="EMBL/GenBank/DDBJ databases">
        <authorList>
            <person name="Gilroy R."/>
        </authorList>
    </citation>
    <scope>NUCLEOTIDE SEQUENCE</scope>
    <source>
        <strain evidence="2">10669</strain>
    </source>
</reference>